<protein>
    <recommendedName>
        <fullName evidence="1">Transposase IS66 central domain-containing protein</fullName>
    </recommendedName>
</protein>
<gene>
    <name evidence="2" type="ORF">SDC9_138497</name>
</gene>
<reference evidence="2" key="1">
    <citation type="submission" date="2019-08" db="EMBL/GenBank/DDBJ databases">
        <authorList>
            <person name="Kucharzyk K."/>
            <person name="Murdoch R.W."/>
            <person name="Higgins S."/>
            <person name="Loffler F."/>
        </authorList>
    </citation>
    <scope>NUCLEOTIDE SEQUENCE</scope>
</reference>
<organism evidence="2">
    <name type="scientific">bioreactor metagenome</name>
    <dbReference type="NCBI Taxonomy" id="1076179"/>
    <lineage>
        <taxon>unclassified sequences</taxon>
        <taxon>metagenomes</taxon>
        <taxon>ecological metagenomes</taxon>
    </lineage>
</organism>
<feature type="domain" description="Transposase IS66 central" evidence="1">
    <location>
        <begin position="7"/>
        <end position="170"/>
    </location>
</feature>
<dbReference type="InterPro" id="IPR052344">
    <property type="entry name" value="Transposase-related"/>
</dbReference>
<accession>A0A645DQ46</accession>
<dbReference type="PANTHER" id="PTHR33678">
    <property type="entry name" value="BLL1576 PROTEIN"/>
    <property type="match status" value="1"/>
</dbReference>
<dbReference type="Pfam" id="PF03050">
    <property type="entry name" value="DDE_Tnp_IS66"/>
    <property type="match status" value="1"/>
</dbReference>
<name>A0A645DQ46_9ZZZZ</name>
<dbReference type="AlphaFoldDB" id="A0A645DQ46"/>
<dbReference type="InterPro" id="IPR004291">
    <property type="entry name" value="Transposase_IS66_central"/>
</dbReference>
<evidence type="ECO:0000313" key="2">
    <source>
        <dbReference type="EMBL" id="MPM91369.1"/>
    </source>
</evidence>
<dbReference type="PANTHER" id="PTHR33678:SF1">
    <property type="entry name" value="BLL1576 PROTEIN"/>
    <property type="match status" value="1"/>
</dbReference>
<dbReference type="EMBL" id="VSSQ01038435">
    <property type="protein sequence ID" value="MPM91369.1"/>
    <property type="molecule type" value="Genomic_DNA"/>
</dbReference>
<comment type="caution">
    <text evidence="2">The sequence shown here is derived from an EMBL/GenBank/DDBJ whole genome shotgun (WGS) entry which is preliminary data.</text>
</comment>
<evidence type="ECO:0000259" key="1">
    <source>
        <dbReference type="Pfam" id="PF03050"/>
    </source>
</evidence>
<proteinExistence type="predicted"/>
<sequence>MKDPSQVAVTDFWGSYLKIDAEFPKKHAFCGAHLDREIQNLIDNFGNPACARKMKKLMKSAYVEVQKLKGKGMTEAPQNLLDDVSEKYDKIVTAALNRHKPPKKTNKRGRPGKGTIRALFERFRDYKEGVLMFLHDFEVPFSNNQAERAARGLKTKLKVSGCFRSEDGARAFCNIKSLMDTCRKHGLNHFEVLQDLFSGKDISGQFCLV</sequence>